<protein>
    <submittedName>
        <fullName evidence="4">Type II toxin-antitoxin system PemK/MazF family toxin</fullName>
        <ecNumber evidence="4">3.1.-.-</ecNumber>
    </submittedName>
</protein>
<comment type="similarity">
    <text evidence="1">Belongs to the PemK/MazF family.</text>
</comment>
<keyword evidence="5" id="KW-1185">Reference proteome</keyword>
<dbReference type="Gene3D" id="2.30.30.110">
    <property type="match status" value="1"/>
</dbReference>
<sequence>MSSPFPRNLRQLMGTARRLKNALSPLMRSSSGTTKSRQQSRGRSPQNSANCTADQHLGRAYPGDFTGSAQLEYSPKADGKPDPGEIVWTWVPYEEDHCQGKDRPVLLVGRNGKYLLAAMLTTRDRNNTHEHDPNYLDIGTGPWDRKRRPSEVKLDRILQIHPDDVRRNGAILDEQRFRFVQERLEQNHGWYH</sequence>
<feature type="compositionally biased region" description="Polar residues" evidence="3">
    <location>
        <begin position="27"/>
        <end position="53"/>
    </location>
</feature>
<comment type="caution">
    <text evidence="4">The sequence shown here is derived from an EMBL/GenBank/DDBJ whole genome shotgun (WGS) entry which is preliminary data.</text>
</comment>
<dbReference type="RefSeq" id="WP_377457591.1">
    <property type="nucleotide sequence ID" value="NZ_JBHLUB010000001.1"/>
</dbReference>
<evidence type="ECO:0000313" key="4">
    <source>
        <dbReference type="EMBL" id="MFC0581058.1"/>
    </source>
</evidence>
<proteinExistence type="inferred from homology"/>
<evidence type="ECO:0000256" key="2">
    <source>
        <dbReference type="ARBA" id="ARBA00022649"/>
    </source>
</evidence>
<reference evidence="4 5" key="1">
    <citation type="submission" date="2024-09" db="EMBL/GenBank/DDBJ databases">
        <authorList>
            <person name="Sun Q."/>
            <person name="Mori K."/>
        </authorList>
    </citation>
    <scope>NUCLEOTIDE SEQUENCE [LARGE SCALE GENOMIC DNA]</scope>
    <source>
        <strain evidence="4 5">NCAIM B.02604</strain>
    </source>
</reference>
<evidence type="ECO:0000313" key="5">
    <source>
        <dbReference type="Proteomes" id="UP001589862"/>
    </source>
</evidence>
<dbReference type="EC" id="3.1.-.-" evidence="4"/>
<keyword evidence="2" id="KW-1277">Toxin-antitoxin system</keyword>
<keyword evidence="4" id="KW-0378">Hydrolase</keyword>
<evidence type="ECO:0000256" key="1">
    <source>
        <dbReference type="ARBA" id="ARBA00007521"/>
    </source>
</evidence>
<dbReference type="InterPro" id="IPR011067">
    <property type="entry name" value="Plasmid_toxin/cell-grow_inhib"/>
</dbReference>
<dbReference type="EMBL" id="JBHLUB010000001">
    <property type="protein sequence ID" value="MFC0581058.1"/>
    <property type="molecule type" value="Genomic_DNA"/>
</dbReference>
<gene>
    <name evidence="4" type="ORF">ACFFFR_01465</name>
</gene>
<feature type="region of interest" description="Disordered" evidence="3">
    <location>
        <begin position="19"/>
        <end position="80"/>
    </location>
</feature>
<name>A0ABV6P8A8_9MICC</name>
<dbReference type="Proteomes" id="UP001589862">
    <property type="component" value="Unassembled WGS sequence"/>
</dbReference>
<organism evidence="4 5">
    <name type="scientific">Micrococcoides hystricis</name>
    <dbReference type="NCBI Taxonomy" id="1572761"/>
    <lineage>
        <taxon>Bacteria</taxon>
        <taxon>Bacillati</taxon>
        <taxon>Actinomycetota</taxon>
        <taxon>Actinomycetes</taxon>
        <taxon>Micrococcales</taxon>
        <taxon>Micrococcaceae</taxon>
        <taxon>Micrococcoides</taxon>
    </lineage>
</organism>
<dbReference type="Pfam" id="PF02452">
    <property type="entry name" value="PemK_toxin"/>
    <property type="match status" value="1"/>
</dbReference>
<evidence type="ECO:0000256" key="3">
    <source>
        <dbReference type="SAM" id="MobiDB-lite"/>
    </source>
</evidence>
<accession>A0ABV6P8A8</accession>
<dbReference type="GO" id="GO:0016787">
    <property type="term" value="F:hydrolase activity"/>
    <property type="evidence" value="ECO:0007669"/>
    <property type="project" value="UniProtKB-KW"/>
</dbReference>
<dbReference type="SUPFAM" id="SSF50118">
    <property type="entry name" value="Cell growth inhibitor/plasmid maintenance toxic component"/>
    <property type="match status" value="1"/>
</dbReference>
<dbReference type="InterPro" id="IPR003477">
    <property type="entry name" value="PemK-like"/>
</dbReference>